<evidence type="ECO:0000313" key="3">
    <source>
        <dbReference type="WBParaSite" id="MhA1_Contig93.frz3.gene1"/>
    </source>
</evidence>
<feature type="compositionally biased region" description="Polar residues" evidence="1">
    <location>
        <begin position="1"/>
        <end position="15"/>
    </location>
</feature>
<name>A0A1I8C2C4_MELHA</name>
<dbReference type="Proteomes" id="UP000095281">
    <property type="component" value="Unplaced"/>
</dbReference>
<reference evidence="3" key="1">
    <citation type="submission" date="2016-11" db="UniProtKB">
        <authorList>
            <consortium name="WormBaseParasite"/>
        </authorList>
    </citation>
    <scope>IDENTIFICATION</scope>
</reference>
<evidence type="ECO:0000313" key="2">
    <source>
        <dbReference type="Proteomes" id="UP000095281"/>
    </source>
</evidence>
<dbReference type="WBParaSite" id="MhA1_Contig93.frz3.gene1">
    <property type="protein sequence ID" value="MhA1_Contig93.frz3.gene1"/>
    <property type="gene ID" value="MhA1_Contig93.frz3.gene1"/>
</dbReference>
<organism evidence="2 3">
    <name type="scientific">Meloidogyne hapla</name>
    <name type="common">Root-knot nematode worm</name>
    <dbReference type="NCBI Taxonomy" id="6305"/>
    <lineage>
        <taxon>Eukaryota</taxon>
        <taxon>Metazoa</taxon>
        <taxon>Ecdysozoa</taxon>
        <taxon>Nematoda</taxon>
        <taxon>Chromadorea</taxon>
        <taxon>Rhabditida</taxon>
        <taxon>Tylenchina</taxon>
        <taxon>Tylenchomorpha</taxon>
        <taxon>Tylenchoidea</taxon>
        <taxon>Meloidogynidae</taxon>
        <taxon>Meloidogyninae</taxon>
        <taxon>Meloidogyne</taxon>
    </lineage>
</organism>
<feature type="compositionally biased region" description="Basic and acidic residues" evidence="1">
    <location>
        <begin position="25"/>
        <end position="37"/>
    </location>
</feature>
<keyword evidence="2" id="KW-1185">Reference proteome</keyword>
<sequence>MRASATTTTPSSHNGWEQGPQASIDEEKRNFGVRDETTKDWLVQRGFGLLQSEETSKETGRWPRP</sequence>
<evidence type="ECO:0000256" key="1">
    <source>
        <dbReference type="SAM" id="MobiDB-lite"/>
    </source>
</evidence>
<accession>A0A1I8C2C4</accession>
<dbReference type="AlphaFoldDB" id="A0A1I8C2C4"/>
<proteinExistence type="predicted"/>
<protein>
    <submittedName>
        <fullName evidence="3">Clr5 domain-containing protein</fullName>
    </submittedName>
</protein>
<feature type="region of interest" description="Disordered" evidence="1">
    <location>
        <begin position="1"/>
        <end position="37"/>
    </location>
</feature>